<proteinExistence type="predicted"/>
<evidence type="ECO:0000313" key="1">
    <source>
        <dbReference type="EMBL" id="QHB62686.1"/>
    </source>
</evidence>
<organism evidence="1 2">
    <name type="scientific">Bifidobacterium adolescentis</name>
    <dbReference type="NCBI Taxonomy" id="1680"/>
    <lineage>
        <taxon>Bacteria</taxon>
        <taxon>Bacillati</taxon>
        <taxon>Actinomycetota</taxon>
        <taxon>Actinomycetes</taxon>
        <taxon>Bifidobacteriales</taxon>
        <taxon>Bifidobacteriaceae</taxon>
        <taxon>Bifidobacterium</taxon>
    </lineage>
</organism>
<dbReference type="EMBL" id="CP047129">
    <property type="protein sequence ID" value="QHB62686.1"/>
    <property type="molecule type" value="Genomic_DNA"/>
</dbReference>
<sequence>MTGRLARVAGPIDQLVFEGVLQPVLLRLHGGQWRLAGGWHDLEVL</sequence>
<evidence type="ECO:0000313" key="2">
    <source>
        <dbReference type="Proteomes" id="UP000464884"/>
    </source>
</evidence>
<dbReference type="AlphaFoldDB" id="A0A6I6QYD9"/>
<dbReference type="RefSeq" id="WP_159140595.1">
    <property type="nucleotide sequence ID" value="NZ_CP047129.1"/>
</dbReference>
<name>A0A6I6QYD9_BIFAD</name>
<accession>A0A6I6QYD9</accession>
<gene>
    <name evidence="1" type="ORF">F3K97_04985</name>
</gene>
<dbReference type="Proteomes" id="UP000464884">
    <property type="component" value="Chromosome"/>
</dbReference>
<protein>
    <submittedName>
        <fullName evidence="1">Uncharacterized protein</fullName>
    </submittedName>
</protein>
<reference evidence="1 2" key="1">
    <citation type="submission" date="2019-12" db="EMBL/GenBank/DDBJ databases">
        <title>Draft Genome Sequence of Bifidobacterium adolescentis ZJ2.</title>
        <authorList>
            <person name="Jin Z."/>
        </authorList>
    </citation>
    <scope>NUCLEOTIDE SEQUENCE [LARGE SCALE GENOMIC DNA]</scope>
    <source>
        <strain evidence="1 2">ZJ2</strain>
    </source>
</reference>